<organism evidence="4 5">
    <name type="scientific">Streptomyces humidus</name>
    <dbReference type="NCBI Taxonomy" id="52259"/>
    <lineage>
        <taxon>Bacteria</taxon>
        <taxon>Bacillati</taxon>
        <taxon>Actinomycetota</taxon>
        <taxon>Actinomycetes</taxon>
        <taxon>Kitasatosporales</taxon>
        <taxon>Streptomycetaceae</taxon>
        <taxon>Streptomyces</taxon>
    </lineage>
</organism>
<feature type="region of interest" description="Disordered" evidence="1">
    <location>
        <begin position="146"/>
        <end position="168"/>
    </location>
</feature>
<dbReference type="Pfam" id="PF15521">
    <property type="entry name" value="Ntox11"/>
    <property type="match status" value="1"/>
</dbReference>
<accession>A0A918G707</accession>
<dbReference type="Pfam" id="PF13699">
    <property type="entry name" value="eCIS_core"/>
    <property type="match status" value="1"/>
</dbReference>
<name>A0A918G707_9ACTN</name>
<feature type="domain" description="Novel toxin 11" evidence="3">
    <location>
        <begin position="400"/>
        <end position="725"/>
    </location>
</feature>
<dbReference type="RefSeq" id="WP_190153455.1">
    <property type="nucleotide sequence ID" value="NZ_BMTL01000040.1"/>
</dbReference>
<reference evidence="4" key="2">
    <citation type="submission" date="2020-09" db="EMBL/GenBank/DDBJ databases">
        <authorList>
            <person name="Sun Q."/>
            <person name="Ohkuma M."/>
        </authorList>
    </citation>
    <scope>NUCLEOTIDE SEQUENCE</scope>
    <source>
        <strain evidence="4">JCM 4386</strain>
    </source>
</reference>
<evidence type="ECO:0000313" key="5">
    <source>
        <dbReference type="Proteomes" id="UP000606194"/>
    </source>
</evidence>
<evidence type="ECO:0000313" key="4">
    <source>
        <dbReference type="EMBL" id="GGS21889.1"/>
    </source>
</evidence>
<dbReference type="EMBL" id="BMTL01000040">
    <property type="protein sequence ID" value="GGS21889.1"/>
    <property type="molecule type" value="Genomic_DNA"/>
</dbReference>
<dbReference type="AlphaFoldDB" id="A0A918G707"/>
<feature type="compositionally biased region" description="Basic and acidic residues" evidence="1">
    <location>
        <begin position="1"/>
        <end position="15"/>
    </location>
</feature>
<evidence type="ECO:0000256" key="1">
    <source>
        <dbReference type="SAM" id="MobiDB-lite"/>
    </source>
</evidence>
<sequence>MHSVGREHEKAHERTSGPARRTHPSTTMSSAWVRHLQRVAADGANASSAGGGREAEAADHAQVQRTAVDEGLRSSARPLDPALRTEMEGRFGGVDFSGVRVHDGPAARRAAQAVEARAFTSGSHIVDGGGMSKKDWAHELTHALDQAAGPVPGSDNGAGLRISDEGDQGERRAVAVADQVMGAPAPVQRLPAEPGHCGDHTGHGHGRPHAGTASVQRVHQDAAADAPAPEQSGQVGPAEQQAKGAGAIARLSRSIEQHTVQSKMKKNVFAPGTWWPEQWMPVGPARLRKTLDRRVMRGEAFNDQELQDIRHLSQVNPQWLDEVGIGTYEQAENYAEGRFDNWLTLPAGKRVLTATLAVRAGHPAVREAGRTTPISPDYTLGRFMLTQAPGTAPEEKKDLERERDQQIRDTAVDTLHPAGIAPERLHPGGLPEAGPTTAKGKGTSTASDFVAKDARAREMLTKVLLILQHGLKLYDPKAGAHVADYEKDVIRALAHGGRVNIRIPALSSADEPAYSLPAFLGVTQDDRSNARAGDVVDRGFATHRTAITANKEGKPGTFKEKGGPLASLTNVVSMGADRPDLWGQNISGGGLGSKDWNGDVVLPDGSHGHMLLVHHRPTTKKDGSLQIGIETLAPHATSPVGYQHDFRSTEATANPESVLHGHKGDKVGSGGLSKNERLVELREMGTAGSGGDWRTFLQEVKQQWDAALAETEDGSQERRALYESLVGPRKRPES</sequence>
<proteinExistence type="predicted"/>
<dbReference type="InterPro" id="IPR029121">
    <property type="entry name" value="Ntox11"/>
</dbReference>
<evidence type="ECO:0008006" key="6">
    <source>
        <dbReference type="Google" id="ProtNLM"/>
    </source>
</evidence>
<evidence type="ECO:0000259" key="2">
    <source>
        <dbReference type="Pfam" id="PF13699"/>
    </source>
</evidence>
<reference evidence="4" key="1">
    <citation type="journal article" date="2014" name="Int. J. Syst. Evol. Microbiol.">
        <title>Complete genome sequence of Corynebacterium casei LMG S-19264T (=DSM 44701T), isolated from a smear-ripened cheese.</title>
        <authorList>
            <consortium name="US DOE Joint Genome Institute (JGI-PGF)"/>
            <person name="Walter F."/>
            <person name="Albersmeier A."/>
            <person name="Kalinowski J."/>
            <person name="Ruckert C."/>
        </authorList>
    </citation>
    <scope>NUCLEOTIDE SEQUENCE</scope>
    <source>
        <strain evidence="4">JCM 4386</strain>
    </source>
</reference>
<gene>
    <name evidence="4" type="ORF">GCM10010269_70900</name>
</gene>
<evidence type="ECO:0000259" key="3">
    <source>
        <dbReference type="Pfam" id="PF15521"/>
    </source>
</evidence>
<keyword evidence="5" id="KW-1185">Reference proteome</keyword>
<feature type="region of interest" description="Disordered" evidence="1">
    <location>
        <begin position="1"/>
        <end position="83"/>
    </location>
</feature>
<dbReference type="Proteomes" id="UP000606194">
    <property type="component" value="Unassembled WGS sequence"/>
</dbReference>
<protein>
    <recommendedName>
        <fullName evidence="6">DUF4157 domain-containing protein</fullName>
    </recommendedName>
</protein>
<feature type="region of interest" description="Disordered" evidence="1">
    <location>
        <begin position="419"/>
        <end position="445"/>
    </location>
</feature>
<feature type="domain" description="eCIS core" evidence="2">
    <location>
        <begin position="78"/>
        <end position="149"/>
    </location>
</feature>
<feature type="region of interest" description="Disordered" evidence="1">
    <location>
        <begin position="188"/>
        <end position="248"/>
    </location>
</feature>
<comment type="caution">
    <text evidence="4">The sequence shown here is derived from an EMBL/GenBank/DDBJ whole genome shotgun (WGS) entry which is preliminary data.</text>
</comment>
<dbReference type="InterPro" id="IPR025295">
    <property type="entry name" value="eCIS_core_dom"/>
</dbReference>